<keyword evidence="4" id="KW-0747">Spliceosome</keyword>
<feature type="coiled-coil region" evidence="7">
    <location>
        <begin position="34"/>
        <end position="93"/>
    </location>
</feature>
<reference evidence="8 9" key="1">
    <citation type="submission" date="2022-03" db="EMBL/GenBank/DDBJ databases">
        <authorList>
            <person name="Macdonald S."/>
            <person name="Ahmed S."/>
            <person name="Newling K."/>
        </authorList>
    </citation>
    <scope>NUCLEOTIDE SEQUENCE [LARGE SCALE GENOMIC DNA]</scope>
</reference>
<comment type="similarity">
    <text evidence="2">Belongs to the SPF27 family.</text>
</comment>
<dbReference type="Proteomes" id="UP001642260">
    <property type="component" value="Unassembled WGS sequence"/>
</dbReference>
<dbReference type="PANTHER" id="PTHR13296:SF0">
    <property type="entry name" value="PRE-MRNA-SPLICING FACTOR SPF27"/>
    <property type="match status" value="1"/>
</dbReference>
<sequence length="112" mass="13402">MKHKKLFVLLGIQHRQIDLNTLLGLFFPRMQRLAQEQNEEIEKVNHEKNYHQQTTAYELNALSQEWRQLCVKNMEIQSVCAVLETKIDSLKKEAFERRMKFCYCLFALQAQN</sequence>
<dbReference type="AlphaFoldDB" id="A0ABC8KT94"/>
<keyword evidence="5" id="KW-0508">mRNA splicing</keyword>
<evidence type="ECO:0000256" key="7">
    <source>
        <dbReference type="SAM" id="Coils"/>
    </source>
</evidence>
<dbReference type="GO" id="GO:0008380">
    <property type="term" value="P:RNA splicing"/>
    <property type="evidence" value="ECO:0007669"/>
    <property type="project" value="UniProtKB-KW"/>
</dbReference>
<accession>A0ABC8KT94</accession>
<dbReference type="GO" id="GO:0005681">
    <property type="term" value="C:spliceosomal complex"/>
    <property type="evidence" value="ECO:0007669"/>
    <property type="project" value="UniProtKB-KW"/>
</dbReference>
<gene>
    <name evidence="8" type="ORF">ERUC_LOCUS28217</name>
</gene>
<protein>
    <submittedName>
        <fullName evidence="8">Uncharacterized protein</fullName>
    </submittedName>
</protein>
<keyword evidence="6" id="KW-0539">Nucleus</keyword>
<keyword evidence="3" id="KW-0507">mRNA processing</keyword>
<evidence type="ECO:0000256" key="3">
    <source>
        <dbReference type="ARBA" id="ARBA00022664"/>
    </source>
</evidence>
<name>A0ABC8KT94_ERUVS</name>
<evidence type="ECO:0000313" key="8">
    <source>
        <dbReference type="EMBL" id="CAH8362461.1"/>
    </source>
</evidence>
<evidence type="ECO:0000256" key="6">
    <source>
        <dbReference type="ARBA" id="ARBA00023242"/>
    </source>
</evidence>
<dbReference type="EMBL" id="CAKOAT010331599">
    <property type="protein sequence ID" value="CAH8362461.1"/>
    <property type="molecule type" value="Genomic_DNA"/>
</dbReference>
<evidence type="ECO:0000256" key="4">
    <source>
        <dbReference type="ARBA" id="ARBA00022728"/>
    </source>
</evidence>
<dbReference type="Pfam" id="PF05700">
    <property type="entry name" value="BCAS2"/>
    <property type="match status" value="1"/>
</dbReference>
<proteinExistence type="inferred from homology"/>
<dbReference type="InterPro" id="IPR008409">
    <property type="entry name" value="SPF27"/>
</dbReference>
<keyword evidence="7" id="KW-0175">Coiled coil</keyword>
<comment type="subcellular location">
    <subcellularLocation>
        <location evidence="1">Nucleus</location>
    </subcellularLocation>
</comment>
<evidence type="ECO:0000256" key="2">
    <source>
        <dbReference type="ARBA" id="ARBA00010788"/>
    </source>
</evidence>
<dbReference type="GO" id="GO:0006397">
    <property type="term" value="P:mRNA processing"/>
    <property type="evidence" value="ECO:0007669"/>
    <property type="project" value="UniProtKB-KW"/>
</dbReference>
<keyword evidence="9" id="KW-1185">Reference proteome</keyword>
<evidence type="ECO:0000256" key="5">
    <source>
        <dbReference type="ARBA" id="ARBA00023187"/>
    </source>
</evidence>
<organism evidence="8 9">
    <name type="scientific">Eruca vesicaria subsp. sativa</name>
    <name type="common">Garden rocket</name>
    <name type="synonym">Eruca sativa</name>
    <dbReference type="NCBI Taxonomy" id="29727"/>
    <lineage>
        <taxon>Eukaryota</taxon>
        <taxon>Viridiplantae</taxon>
        <taxon>Streptophyta</taxon>
        <taxon>Embryophyta</taxon>
        <taxon>Tracheophyta</taxon>
        <taxon>Spermatophyta</taxon>
        <taxon>Magnoliopsida</taxon>
        <taxon>eudicotyledons</taxon>
        <taxon>Gunneridae</taxon>
        <taxon>Pentapetalae</taxon>
        <taxon>rosids</taxon>
        <taxon>malvids</taxon>
        <taxon>Brassicales</taxon>
        <taxon>Brassicaceae</taxon>
        <taxon>Brassiceae</taxon>
        <taxon>Eruca</taxon>
    </lineage>
</organism>
<dbReference type="PANTHER" id="PTHR13296">
    <property type="entry name" value="BCAS2 PROTEIN"/>
    <property type="match status" value="1"/>
</dbReference>
<evidence type="ECO:0000313" key="9">
    <source>
        <dbReference type="Proteomes" id="UP001642260"/>
    </source>
</evidence>
<evidence type="ECO:0000256" key="1">
    <source>
        <dbReference type="ARBA" id="ARBA00004123"/>
    </source>
</evidence>
<comment type="caution">
    <text evidence="8">The sequence shown here is derived from an EMBL/GenBank/DDBJ whole genome shotgun (WGS) entry which is preliminary data.</text>
</comment>